<evidence type="ECO:0000256" key="1">
    <source>
        <dbReference type="SAM" id="MobiDB-lite"/>
    </source>
</evidence>
<dbReference type="SUPFAM" id="SSF55073">
    <property type="entry name" value="Nucleotide cyclase"/>
    <property type="match status" value="1"/>
</dbReference>
<dbReference type="VEuPathDB" id="AmoebaDB:NF0095050"/>
<reference evidence="2 3" key="1">
    <citation type="journal article" date="2019" name="Sci. Rep.">
        <title>Nanopore sequencing improves the draft genome of the human pathogenic amoeba Naegleria fowleri.</title>
        <authorList>
            <person name="Liechti N."/>
            <person name="Schurch N."/>
            <person name="Bruggmann R."/>
            <person name="Wittwer M."/>
        </authorList>
    </citation>
    <scope>NUCLEOTIDE SEQUENCE [LARGE SCALE GENOMIC DNA]</scope>
    <source>
        <strain evidence="2 3">ATCC 30894</strain>
    </source>
</reference>
<evidence type="ECO:0000313" key="3">
    <source>
        <dbReference type="Proteomes" id="UP000444721"/>
    </source>
</evidence>
<proteinExistence type="predicted"/>
<dbReference type="GeneID" id="68118495"/>
<dbReference type="Gene3D" id="3.30.70.1230">
    <property type="entry name" value="Nucleotide cyclase"/>
    <property type="match status" value="1"/>
</dbReference>
<dbReference type="InterPro" id="IPR029787">
    <property type="entry name" value="Nucleotide_cyclase"/>
</dbReference>
<comment type="caution">
    <text evidence="2">The sequence shown here is derived from an EMBL/GenBank/DDBJ whole genome shotgun (WGS) entry which is preliminary data.</text>
</comment>
<gene>
    <name evidence="2" type="ORF">FDP41_011280</name>
</gene>
<feature type="region of interest" description="Disordered" evidence="1">
    <location>
        <begin position="117"/>
        <end position="177"/>
    </location>
</feature>
<dbReference type="VEuPathDB" id="AmoebaDB:FDP41_011280"/>
<evidence type="ECO:0008006" key="4">
    <source>
        <dbReference type="Google" id="ProtNLM"/>
    </source>
</evidence>
<dbReference type="Proteomes" id="UP000444721">
    <property type="component" value="Unassembled WGS sequence"/>
</dbReference>
<accession>A0A6A5C9E5</accession>
<feature type="compositionally biased region" description="Low complexity" evidence="1">
    <location>
        <begin position="118"/>
        <end position="145"/>
    </location>
</feature>
<dbReference type="AlphaFoldDB" id="A0A6A5C9E5"/>
<dbReference type="VEuPathDB" id="AmoebaDB:NfTy_020190"/>
<name>A0A6A5C9E5_NAEFO</name>
<sequence>MDHLFSLFLEKKQVTIVNLVLVGFSELLKNVSNPNDCLTLLTDVFEQIAYVSRTTNGFIGSFENDSITLSFNFTTPQLKHQEKGAQAGKLILDKLTLVKEKKWSSHVIKAMNKCSRRSPTTTSFKSSTQQQQHCSKQQQPSKQQKLLTTASKEVHLSPPATSTPPPHSQEDEEHEEYYEKMKRLLDSVKLHIAICSQECIVGNIGSSELKSTVCISSASHNLELMIHTKTLHSHCCE</sequence>
<keyword evidence="3" id="KW-1185">Reference proteome</keyword>
<dbReference type="RefSeq" id="XP_044567063.1">
    <property type="nucleotide sequence ID" value="XM_044701671.1"/>
</dbReference>
<protein>
    <recommendedName>
        <fullName evidence="4">Guanylate cyclase domain-containing protein</fullName>
    </recommendedName>
</protein>
<dbReference type="EMBL" id="VFQX01000009">
    <property type="protein sequence ID" value="KAF0982350.1"/>
    <property type="molecule type" value="Genomic_DNA"/>
</dbReference>
<evidence type="ECO:0000313" key="2">
    <source>
        <dbReference type="EMBL" id="KAF0982350.1"/>
    </source>
</evidence>
<organism evidence="2 3">
    <name type="scientific">Naegleria fowleri</name>
    <name type="common">Brain eating amoeba</name>
    <dbReference type="NCBI Taxonomy" id="5763"/>
    <lineage>
        <taxon>Eukaryota</taxon>
        <taxon>Discoba</taxon>
        <taxon>Heterolobosea</taxon>
        <taxon>Tetramitia</taxon>
        <taxon>Eutetramitia</taxon>
        <taxon>Vahlkampfiidae</taxon>
        <taxon>Naegleria</taxon>
    </lineage>
</organism>